<keyword evidence="3" id="KW-1185">Reference proteome</keyword>
<evidence type="ECO:0000313" key="2">
    <source>
        <dbReference type="EMBL" id="TQB68070.1"/>
    </source>
</evidence>
<protein>
    <submittedName>
        <fullName evidence="2">Uncharacterized protein</fullName>
    </submittedName>
</protein>
<name>A0A507QM69_MONPU</name>
<sequence length="112" mass="12556">MPRETRHGAAHSNVGSRALYEGQDQINDPQSVINERKRYGGGRASDDPIEIGQAMANQPSDKRRGREAEEELSKIDPTKPATFHGNKPSRGAEVDKSLMEDDELRMRERLGR</sequence>
<reference evidence="2 3" key="1">
    <citation type="submission" date="2019-06" db="EMBL/GenBank/DDBJ databases">
        <title>Wine fermentation using esterase from Monascus purpureus.</title>
        <authorList>
            <person name="Geng C."/>
            <person name="Zhang Y."/>
        </authorList>
    </citation>
    <scope>NUCLEOTIDE SEQUENCE [LARGE SCALE GENOMIC DNA]</scope>
    <source>
        <strain evidence="2">HQ1</strain>
    </source>
</reference>
<dbReference type="OrthoDB" id="3358750at2759"/>
<dbReference type="STRING" id="5098.A0A507QM69"/>
<dbReference type="EMBL" id="VIFY01000257">
    <property type="protein sequence ID" value="TQB68070.1"/>
    <property type="molecule type" value="Genomic_DNA"/>
</dbReference>
<dbReference type="PANTHER" id="PTHR39475:SF1">
    <property type="entry name" value="CONIDIATION-SPECIFIC PROTEIN 6"/>
    <property type="match status" value="1"/>
</dbReference>
<evidence type="ECO:0000256" key="1">
    <source>
        <dbReference type="SAM" id="MobiDB-lite"/>
    </source>
</evidence>
<accession>A0A507QM69</accession>
<organism evidence="2 3">
    <name type="scientific">Monascus purpureus</name>
    <name type="common">Red mold</name>
    <name type="synonym">Monascus anka</name>
    <dbReference type="NCBI Taxonomy" id="5098"/>
    <lineage>
        <taxon>Eukaryota</taxon>
        <taxon>Fungi</taxon>
        <taxon>Dikarya</taxon>
        <taxon>Ascomycota</taxon>
        <taxon>Pezizomycotina</taxon>
        <taxon>Eurotiomycetes</taxon>
        <taxon>Eurotiomycetidae</taxon>
        <taxon>Eurotiales</taxon>
        <taxon>Aspergillaceae</taxon>
        <taxon>Monascus</taxon>
    </lineage>
</organism>
<feature type="region of interest" description="Disordered" evidence="1">
    <location>
        <begin position="1"/>
        <end position="112"/>
    </location>
</feature>
<dbReference type="AlphaFoldDB" id="A0A507QM69"/>
<feature type="compositionally biased region" description="Basic and acidic residues" evidence="1">
    <location>
        <begin position="60"/>
        <end position="77"/>
    </location>
</feature>
<proteinExistence type="predicted"/>
<dbReference type="PANTHER" id="PTHR39475">
    <property type="entry name" value="CONIDIATION-SPECIFIC PROTEIN 6"/>
    <property type="match status" value="1"/>
</dbReference>
<comment type="caution">
    <text evidence="2">The sequence shown here is derived from an EMBL/GenBank/DDBJ whole genome shotgun (WGS) entry which is preliminary data.</text>
</comment>
<gene>
    <name evidence="2" type="ORF">MPDQ_004060</name>
</gene>
<dbReference type="Proteomes" id="UP000319663">
    <property type="component" value="Unassembled WGS sequence"/>
</dbReference>
<feature type="compositionally biased region" description="Polar residues" evidence="1">
    <location>
        <begin position="24"/>
        <end position="33"/>
    </location>
</feature>
<feature type="compositionally biased region" description="Basic and acidic residues" evidence="1">
    <location>
        <begin position="90"/>
        <end position="112"/>
    </location>
</feature>
<evidence type="ECO:0000313" key="3">
    <source>
        <dbReference type="Proteomes" id="UP000319663"/>
    </source>
</evidence>